<name>A0AAN4ZYA6_9RHOB</name>
<proteinExistence type="predicted"/>
<organism evidence="6 9">
    <name type="scientific">Allgaiera indica</name>
    <dbReference type="NCBI Taxonomy" id="765699"/>
    <lineage>
        <taxon>Bacteria</taxon>
        <taxon>Pseudomonadati</taxon>
        <taxon>Pseudomonadota</taxon>
        <taxon>Alphaproteobacteria</taxon>
        <taxon>Rhodobacterales</taxon>
        <taxon>Paracoccaceae</taxon>
        <taxon>Allgaiera</taxon>
    </lineage>
</organism>
<dbReference type="CDD" id="cd13553">
    <property type="entry name" value="PBP2_NrtA_CpmA_like"/>
    <property type="match status" value="1"/>
</dbReference>
<reference evidence="6" key="3">
    <citation type="submission" date="2023-06" db="EMBL/GenBank/DDBJ databases">
        <authorList>
            <person name="Sun Q."/>
            <person name="Zhou Y."/>
        </authorList>
    </citation>
    <scope>NUCLEOTIDE SEQUENCE</scope>
    <source>
        <strain evidence="6">CGMCC 1.10859</strain>
    </source>
</reference>
<dbReference type="Gene3D" id="3.40.190.10">
    <property type="entry name" value="Periplasmic binding protein-like II"/>
    <property type="match status" value="2"/>
</dbReference>
<dbReference type="PANTHER" id="PTHR30024:SF43">
    <property type="entry name" value="BLL4572 PROTEIN"/>
    <property type="match status" value="1"/>
</dbReference>
<evidence type="ECO:0000256" key="1">
    <source>
        <dbReference type="ARBA" id="ARBA00004308"/>
    </source>
</evidence>
<evidence type="ECO:0000256" key="5">
    <source>
        <dbReference type="ARBA" id="ARBA00023136"/>
    </source>
</evidence>
<evidence type="ECO:0000313" key="6">
    <source>
        <dbReference type="EMBL" id="GHD99391.1"/>
    </source>
</evidence>
<dbReference type="EMBL" id="BNAB01000002">
    <property type="protein sequence ID" value="GHD99391.1"/>
    <property type="molecule type" value="Genomic_DNA"/>
</dbReference>
<dbReference type="PANTHER" id="PTHR30024">
    <property type="entry name" value="ALIPHATIC SULFONATES-BINDING PROTEIN-RELATED"/>
    <property type="match status" value="1"/>
</dbReference>
<protein>
    <submittedName>
        <fullName evidence="6">Nitrate ABC transporter substrate-binding protein</fullName>
    </submittedName>
    <submittedName>
        <fullName evidence="7">Nitrate/nitrite transport system substrate-binding protein</fullName>
    </submittedName>
</protein>
<keyword evidence="4" id="KW-0997">Cell inner membrane</keyword>
<reference evidence="6" key="1">
    <citation type="journal article" date="2014" name="Int. J. Syst. Evol. Microbiol.">
        <title>Complete genome sequence of Corynebacterium casei LMG S-19264T (=DSM 44701T), isolated from a smear-ripened cheese.</title>
        <authorList>
            <consortium name="US DOE Joint Genome Institute (JGI-PGF)"/>
            <person name="Walter F."/>
            <person name="Albersmeier A."/>
            <person name="Kalinowski J."/>
            <person name="Ruckert C."/>
        </authorList>
    </citation>
    <scope>NUCLEOTIDE SEQUENCE</scope>
    <source>
        <strain evidence="6">CGMCC 1.10859</strain>
    </source>
</reference>
<evidence type="ECO:0000256" key="4">
    <source>
        <dbReference type="ARBA" id="ARBA00022519"/>
    </source>
</evidence>
<keyword evidence="8" id="KW-1185">Reference proteome</keyword>
<dbReference type="EMBL" id="FNOB01000002">
    <property type="protein sequence ID" value="SDW27187.1"/>
    <property type="molecule type" value="Genomic_DNA"/>
</dbReference>
<evidence type="ECO:0000313" key="8">
    <source>
        <dbReference type="Proteomes" id="UP000199541"/>
    </source>
</evidence>
<comment type="subcellular location">
    <subcellularLocation>
        <location evidence="1">Endomembrane system</location>
    </subcellularLocation>
</comment>
<dbReference type="GO" id="GO:0012505">
    <property type="term" value="C:endomembrane system"/>
    <property type="evidence" value="ECO:0007669"/>
    <property type="project" value="UniProtKB-SubCell"/>
</dbReference>
<evidence type="ECO:0000256" key="3">
    <source>
        <dbReference type="ARBA" id="ARBA00022475"/>
    </source>
</evidence>
<keyword evidence="3" id="KW-1003">Cell membrane</keyword>
<dbReference type="RefSeq" id="WP_081825025.1">
    <property type="nucleotide sequence ID" value="NZ_BNAB01000002.1"/>
</dbReference>
<dbReference type="AlphaFoldDB" id="A0AAN4ZYA6"/>
<dbReference type="Proteomes" id="UP000199541">
    <property type="component" value="Unassembled WGS sequence"/>
</dbReference>
<sequence length="469" mass="50349">MHGLHNNRRTLLLGALLACGVLLLAGLTHPFSSVNSGRIEKPRLTLGYLKQTDAAPIIVAKELGYFKAEGLDVALEPQSNIAMLETRLLSGALDGTQAPVGLPLATRIGYGARADLIVPLILGANGNAVTLSRQIWNDIRPAVATDPDGRIRLPVRANALSSTHPGVAGLIGHLNFGVVSELSSHNYQLRYWLAAGGIRPGYYTASDKAGTAGAQIDIWPVPAARMTATLEAGTIQGFAAGEPWNQSAAARDLGVPVINSAAIRPGGAEKAFVVSQAFADRYPNTTAALVRALIRASIWLDARDGKNRDVAARMLAAPEYVGISASIIALSLSGHPHGSDGTEGLLKEPSRFFRDRAGVPFYSEAIWYLTQMRRWGQIPTYKQDDWYEQTARAVFRPSLYLLAAHQLVAQGRANPGDFDWQGGGERREPGAAAIDGKVFDARHPNAYLDQFEIGLKGRETADDVIPLQD</sequence>
<comment type="caution">
    <text evidence="6">The sequence shown here is derived from an EMBL/GenBank/DDBJ whole genome shotgun (WGS) entry which is preliminary data.</text>
</comment>
<gene>
    <name evidence="6" type="ORF">GCM10008024_06580</name>
    <name evidence="7" type="ORF">SAMN05444006_102218</name>
</gene>
<dbReference type="SUPFAM" id="SSF53850">
    <property type="entry name" value="Periplasmic binding protein-like II"/>
    <property type="match status" value="1"/>
</dbReference>
<accession>A0AAN4ZYA6</accession>
<reference evidence="7 8" key="2">
    <citation type="submission" date="2016-10" db="EMBL/GenBank/DDBJ databases">
        <authorList>
            <person name="Varghese N."/>
            <person name="Submissions S."/>
        </authorList>
    </citation>
    <scope>NUCLEOTIDE SEQUENCE [LARGE SCALE GENOMIC DNA]</scope>
    <source>
        <strain evidence="7 8">DSM 24802</strain>
    </source>
</reference>
<dbReference type="Pfam" id="PF13379">
    <property type="entry name" value="NMT1_2"/>
    <property type="match status" value="1"/>
</dbReference>
<dbReference type="InterPro" id="IPR044527">
    <property type="entry name" value="NrtA/CpmA_ABC-bd_dom"/>
</dbReference>
<keyword evidence="5" id="KW-0472">Membrane</keyword>
<evidence type="ECO:0000256" key="2">
    <source>
        <dbReference type="ARBA" id="ARBA00022448"/>
    </source>
</evidence>
<evidence type="ECO:0000313" key="9">
    <source>
        <dbReference type="Proteomes" id="UP000634647"/>
    </source>
</evidence>
<keyword evidence="2" id="KW-0813">Transport</keyword>
<dbReference type="Proteomes" id="UP000634647">
    <property type="component" value="Unassembled WGS sequence"/>
</dbReference>
<evidence type="ECO:0000313" key="7">
    <source>
        <dbReference type="EMBL" id="SDW27187.1"/>
    </source>
</evidence>